<sequence>MSNIMNPIDDPSYNVDATEQAFGTNRMYPNHGASAYNNAPVGSNSHGNLSQSIASAKPQSGSFGNAPRGATNSYNTFGTSTTHPLRQETSSISNIASPTTTLGTSTGHGFQEDLSDQSARHNTIGSSTKLNDGSRGELMDHLPSADSRLGHMKENIDTPRGETNRDSARLAQYSTPSTQLSRGSHPSDQLSSSREPHLGHMTASTGTPCAETNRDSAQAARYSTGASKELDSGSHPSDQVSHSREPHLAHATQSIDTPRAGTDRNSTQDEQHNIIPSDDTADLRSASRGTGARTANGAASSRSHGEVKDEASSSAERTKDRMEGNLDSDLNGEKVNGIAGVIPISGSAGPTTTKTFNPHATVDGSNHHNTATQPSNPAETRNGDMEHSPRDVRTQSSNIGSSSYNTPGSGHAQSTAEPLESHNPRKGSVGMTSDVKSSEAFGSQRAA</sequence>
<evidence type="ECO:0000313" key="3">
    <source>
        <dbReference type="Proteomes" id="UP000248961"/>
    </source>
</evidence>
<dbReference type="VEuPathDB" id="FungiDB:BO97DRAFT_403656"/>
<feature type="compositionally biased region" description="Polar residues" evidence="1">
    <location>
        <begin position="348"/>
        <end position="379"/>
    </location>
</feature>
<accession>A0A395I491</accession>
<feature type="compositionally biased region" description="Basic and acidic residues" evidence="1">
    <location>
        <begin position="381"/>
        <end position="393"/>
    </location>
</feature>
<dbReference type="AlphaFoldDB" id="A0A395I491"/>
<feature type="compositionally biased region" description="Polar residues" evidence="1">
    <location>
        <begin position="116"/>
        <end position="131"/>
    </location>
</feature>
<evidence type="ECO:0000313" key="2">
    <source>
        <dbReference type="EMBL" id="RAL15021.1"/>
    </source>
</evidence>
<keyword evidence="3" id="KW-1185">Reference proteome</keyword>
<feature type="compositionally biased region" description="Basic and acidic residues" evidence="1">
    <location>
        <begin position="148"/>
        <end position="168"/>
    </location>
</feature>
<feature type="compositionally biased region" description="Polar residues" evidence="1">
    <location>
        <begin position="394"/>
        <end position="416"/>
    </location>
</feature>
<feature type="region of interest" description="Disordered" evidence="1">
    <location>
        <begin position="24"/>
        <end position="447"/>
    </location>
</feature>
<protein>
    <submittedName>
        <fullName evidence="2">Uncharacterized protein</fullName>
    </submittedName>
</protein>
<dbReference type="GeneID" id="37199074"/>
<name>A0A395I491_ASPHC</name>
<feature type="compositionally biased region" description="Low complexity" evidence="1">
    <location>
        <begin position="286"/>
        <end position="302"/>
    </location>
</feature>
<feature type="compositionally biased region" description="Polar residues" evidence="1">
    <location>
        <begin position="172"/>
        <end position="193"/>
    </location>
</feature>
<organism evidence="2 3">
    <name type="scientific">Aspergillus homomorphus (strain CBS 101889)</name>
    <dbReference type="NCBI Taxonomy" id="1450537"/>
    <lineage>
        <taxon>Eukaryota</taxon>
        <taxon>Fungi</taxon>
        <taxon>Dikarya</taxon>
        <taxon>Ascomycota</taxon>
        <taxon>Pezizomycotina</taxon>
        <taxon>Eurotiomycetes</taxon>
        <taxon>Eurotiomycetidae</taxon>
        <taxon>Eurotiales</taxon>
        <taxon>Aspergillaceae</taxon>
        <taxon>Aspergillus</taxon>
        <taxon>Aspergillus subgen. Circumdati</taxon>
    </lineage>
</organism>
<evidence type="ECO:0000256" key="1">
    <source>
        <dbReference type="SAM" id="MobiDB-lite"/>
    </source>
</evidence>
<dbReference type="RefSeq" id="XP_025554175.1">
    <property type="nucleotide sequence ID" value="XM_025694785.1"/>
</dbReference>
<feature type="compositionally biased region" description="Basic and acidic residues" evidence="1">
    <location>
        <begin position="303"/>
        <end position="324"/>
    </location>
</feature>
<proteinExistence type="predicted"/>
<dbReference type="EMBL" id="KZ824272">
    <property type="protein sequence ID" value="RAL15021.1"/>
    <property type="molecule type" value="Genomic_DNA"/>
</dbReference>
<dbReference type="Proteomes" id="UP000248961">
    <property type="component" value="Unassembled WGS sequence"/>
</dbReference>
<gene>
    <name evidence="2" type="ORF">BO97DRAFT_403656</name>
</gene>
<dbReference type="OrthoDB" id="4448051at2759"/>
<reference evidence="2 3" key="1">
    <citation type="submission" date="2018-02" db="EMBL/GenBank/DDBJ databases">
        <title>The genomes of Aspergillus section Nigri reveals drivers in fungal speciation.</title>
        <authorList>
            <consortium name="DOE Joint Genome Institute"/>
            <person name="Vesth T.C."/>
            <person name="Nybo J."/>
            <person name="Theobald S."/>
            <person name="Brandl J."/>
            <person name="Frisvad J.C."/>
            <person name="Nielsen K.F."/>
            <person name="Lyhne E.K."/>
            <person name="Kogle M.E."/>
            <person name="Kuo A."/>
            <person name="Riley R."/>
            <person name="Clum A."/>
            <person name="Nolan M."/>
            <person name="Lipzen A."/>
            <person name="Salamov A."/>
            <person name="Henrissat B."/>
            <person name="Wiebenga A."/>
            <person name="De vries R.P."/>
            <person name="Grigoriev I.V."/>
            <person name="Mortensen U.H."/>
            <person name="Andersen M.R."/>
            <person name="Baker S.E."/>
        </authorList>
    </citation>
    <scope>NUCLEOTIDE SEQUENCE [LARGE SCALE GENOMIC DNA]</scope>
    <source>
        <strain evidence="2 3">CBS 101889</strain>
    </source>
</reference>
<feature type="compositionally biased region" description="Polar residues" evidence="1">
    <location>
        <begin position="35"/>
        <end position="63"/>
    </location>
</feature>
<feature type="compositionally biased region" description="Polar residues" evidence="1">
    <location>
        <begin position="70"/>
        <end position="108"/>
    </location>
</feature>